<dbReference type="InterPro" id="IPR011335">
    <property type="entry name" value="Restrct_endonuc-II-like"/>
</dbReference>
<proteinExistence type="predicted"/>
<dbReference type="Proteomes" id="UP001207626">
    <property type="component" value="Unassembled WGS sequence"/>
</dbReference>
<evidence type="ECO:0000256" key="5">
    <source>
        <dbReference type="ARBA" id="ARBA00022840"/>
    </source>
</evidence>
<dbReference type="Gene3D" id="3.90.320.10">
    <property type="match status" value="1"/>
</dbReference>
<evidence type="ECO:0000256" key="4">
    <source>
        <dbReference type="ARBA" id="ARBA00022806"/>
    </source>
</evidence>
<sequence length="315" mass="37909">MQRNPYPEWSWSPSRHTLFEECRRKYYYHYYAAHNGWLPEAPELAKQAYRLKQMTNLYLVFGDAMHKMAETTLMQFNQAGRLLEADELTRRVRNLLNQAYKDSLDQAAWREQPKKRTMLHEMYYDGELPHHVTDTIKRRIPILADRFLRSRSLQQFVQEQHARMLEIERLNTIEVADTKVYVKLDFMFRQDNRHVIVDWKTGQEDERNKTQLRLYGLYVHRMYEVPYERLDIRTEYLLSGQCYEDRVEGEEMAELERHVVASIQMMRDYLAEPEINRPLSAESFELTDHARRCRRCAFLEICEYGQRSEDASSAS</sequence>
<comment type="caution">
    <text evidence="9">The sequence shown here is derived from an EMBL/GenBank/DDBJ whole genome shotgun (WGS) entry which is preliminary data.</text>
</comment>
<dbReference type="EMBL" id="JAMDLW010000007">
    <property type="protein sequence ID" value="MCY9519313.1"/>
    <property type="molecule type" value="Genomic_DNA"/>
</dbReference>
<keyword evidence="7" id="KW-0234">DNA repair</keyword>
<keyword evidence="6" id="KW-0238">DNA-binding</keyword>
<dbReference type="RefSeq" id="WP_087431842.1">
    <property type="nucleotide sequence ID" value="NZ_JAMDLV010000034.1"/>
</dbReference>
<keyword evidence="4" id="KW-0347">Helicase</keyword>
<evidence type="ECO:0000256" key="2">
    <source>
        <dbReference type="ARBA" id="ARBA00022763"/>
    </source>
</evidence>
<organism evidence="9 10">
    <name type="scientific">Paenibacillus apiarius</name>
    <dbReference type="NCBI Taxonomy" id="46240"/>
    <lineage>
        <taxon>Bacteria</taxon>
        <taxon>Bacillati</taxon>
        <taxon>Bacillota</taxon>
        <taxon>Bacilli</taxon>
        <taxon>Bacillales</taxon>
        <taxon>Paenibacillaceae</taxon>
        <taxon>Paenibacillus</taxon>
    </lineage>
</organism>
<evidence type="ECO:0000259" key="8">
    <source>
        <dbReference type="Pfam" id="PF12705"/>
    </source>
</evidence>
<keyword evidence="1" id="KW-0547">Nucleotide-binding</keyword>
<accession>A0ABT4DT88</accession>
<evidence type="ECO:0000256" key="1">
    <source>
        <dbReference type="ARBA" id="ARBA00022741"/>
    </source>
</evidence>
<name>A0ABT4DT88_9BACL</name>
<feature type="domain" description="PD-(D/E)XK endonuclease-like" evidence="8">
    <location>
        <begin position="10"/>
        <end position="303"/>
    </location>
</feature>
<evidence type="ECO:0000256" key="6">
    <source>
        <dbReference type="ARBA" id="ARBA00023125"/>
    </source>
</evidence>
<dbReference type="InterPro" id="IPR038726">
    <property type="entry name" value="PDDEXK_AddAB-type"/>
</dbReference>
<dbReference type="SUPFAM" id="SSF52980">
    <property type="entry name" value="Restriction endonuclease-like"/>
    <property type="match status" value="1"/>
</dbReference>
<evidence type="ECO:0000313" key="10">
    <source>
        <dbReference type="Proteomes" id="UP001207626"/>
    </source>
</evidence>
<reference evidence="9 10" key="1">
    <citation type="submission" date="2022-05" db="EMBL/GenBank/DDBJ databases">
        <title>Genome Sequencing of Bee-Associated Microbes.</title>
        <authorList>
            <person name="Dunlap C."/>
        </authorList>
    </citation>
    <scope>NUCLEOTIDE SEQUENCE [LARGE SCALE GENOMIC DNA]</scope>
    <source>
        <strain evidence="9 10">NRRL NRS-1438</strain>
    </source>
</reference>
<evidence type="ECO:0000256" key="7">
    <source>
        <dbReference type="ARBA" id="ARBA00023204"/>
    </source>
</evidence>
<gene>
    <name evidence="9" type="ORF">M5X09_06395</name>
</gene>
<keyword evidence="10" id="KW-1185">Reference proteome</keyword>
<keyword evidence="5" id="KW-0067">ATP-binding</keyword>
<keyword evidence="2" id="KW-0227">DNA damage</keyword>
<protein>
    <submittedName>
        <fullName evidence="9">PD-(D/E)XK nuclease family protein</fullName>
    </submittedName>
</protein>
<keyword evidence="3" id="KW-0378">Hydrolase</keyword>
<evidence type="ECO:0000313" key="9">
    <source>
        <dbReference type="EMBL" id="MCY9519313.1"/>
    </source>
</evidence>
<dbReference type="InterPro" id="IPR011604">
    <property type="entry name" value="PDDEXK-like_dom_sf"/>
</dbReference>
<evidence type="ECO:0000256" key="3">
    <source>
        <dbReference type="ARBA" id="ARBA00022801"/>
    </source>
</evidence>
<dbReference type="Pfam" id="PF12705">
    <property type="entry name" value="PDDEXK_1"/>
    <property type="match status" value="1"/>
</dbReference>